<evidence type="ECO:0000313" key="3">
    <source>
        <dbReference type="EMBL" id="MFC1415234.1"/>
    </source>
</evidence>
<proteinExistence type="predicted"/>
<dbReference type="NCBIfam" id="TIGR01643">
    <property type="entry name" value="YD_repeat_2x"/>
    <property type="match status" value="1"/>
</dbReference>
<organism evidence="3 4">
    <name type="scientific">Streptacidiphilus cavernicola</name>
    <dbReference type="NCBI Taxonomy" id="3342716"/>
    <lineage>
        <taxon>Bacteria</taxon>
        <taxon>Bacillati</taxon>
        <taxon>Actinomycetota</taxon>
        <taxon>Actinomycetes</taxon>
        <taxon>Kitasatosporales</taxon>
        <taxon>Streptomycetaceae</taxon>
        <taxon>Streptacidiphilus</taxon>
    </lineage>
</organism>
<dbReference type="InterPro" id="IPR000772">
    <property type="entry name" value="Ricin_B_lectin"/>
</dbReference>
<keyword evidence="4" id="KW-1185">Reference proteome</keyword>
<comment type="caution">
    <text evidence="3">The sequence shown here is derived from an EMBL/GenBank/DDBJ whole genome shotgun (WGS) entry which is preliminary data.</text>
</comment>
<dbReference type="NCBIfam" id="TIGR03696">
    <property type="entry name" value="Rhs_assc_core"/>
    <property type="match status" value="1"/>
</dbReference>
<evidence type="ECO:0000313" key="4">
    <source>
        <dbReference type="Proteomes" id="UP001592531"/>
    </source>
</evidence>
<gene>
    <name evidence="3" type="ORF">ACEZDE_01035</name>
</gene>
<dbReference type="PANTHER" id="PTHR32305">
    <property type="match status" value="1"/>
</dbReference>
<dbReference type="InterPro" id="IPR050708">
    <property type="entry name" value="T6SS_VgrG/RHS"/>
</dbReference>
<feature type="region of interest" description="Disordered" evidence="1">
    <location>
        <begin position="1"/>
        <end position="32"/>
    </location>
</feature>
<feature type="compositionally biased region" description="Polar residues" evidence="1">
    <location>
        <begin position="357"/>
        <end position="378"/>
    </location>
</feature>
<feature type="domain" description="Ricin B lectin" evidence="2">
    <location>
        <begin position="73"/>
        <end position="204"/>
    </location>
</feature>
<evidence type="ECO:0000259" key="2">
    <source>
        <dbReference type="SMART" id="SM00458"/>
    </source>
</evidence>
<dbReference type="RefSeq" id="WP_380531171.1">
    <property type="nucleotide sequence ID" value="NZ_JBHFAB010000001.1"/>
</dbReference>
<dbReference type="SUPFAM" id="SSF50370">
    <property type="entry name" value="Ricin B-like lectins"/>
    <property type="match status" value="1"/>
</dbReference>
<accession>A0ABV6VNA8</accession>
<dbReference type="EMBL" id="JBHFAB010000001">
    <property type="protein sequence ID" value="MFC1415234.1"/>
    <property type="molecule type" value="Genomic_DNA"/>
</dbReference>
<evidence type="ECO:0000256" key="1">
    <source>
        <dbReference type="SAM" id="MobiDB-lite"/>
    </source>
</evidence>
<dbReference type="PANTHER" id="PTHR32305:SF17">
    <property type="entry name" value="TRNA NUCLEASE WAPA"/>
    <property type="match status" value="1"/>
</dbReference>
<feature type="compositionally biased region" description="Basic residues" evidence="1">
    <location>
        <begin position="1"/>
        <end position="11"/>
    </location>
</feature>
<dbReference type="SMART" id="SM00458">
    <property type="entry name" value="RICIN"/>
    <property type="match status" value="1"/>
</dbReference>
<dbReference type="InterPro" id="IPR006530">
    <property type="entry name" value="YD"/>
</dbReference>
<dbReference type="Gene3D" id="2.80.10.50">
    <property type="match status" value="1"/>
</dbReference>
<sequence length="388" mass="40495">MTRGHTRRHGKQGAGSKLNKASTGPNNPGASAYQYDAEGNTTAVTTTAGTTNLTWDSEDHLASDGTTTPGPVTGPLLSGLTASGGGKLCAEDASGATTNGTKIQIAACSGAAPQNFTLNTDGTLKVEGKCVTAAANGTTNGTLIQLYDCNAGTGQQWKTGPGSALINPASGRCLNDPVSNLTPGTQLQLTDCDGSSIAERWTTTASNKNTTYLYDTSGNQLIRRDPTQTTINLGIDEYTYTPNTNVTGDTRYYTQPNNLTIVRCGTIETFEATDPHGTAGIALDATTLKETRRYTDPFGNPRGTTPTNWTVANGFGDKGFVGGTQDPATGLTNLGAREYQPATGHFLNPDPLLATGDPQQWNGYAYSDNQPTNASDPTGQMYKASVPQ</sequence>
<feature type="region of interest" description="Disordered" evidence="1">
    <location>
        <begin position="351"/>
        <end position="388"/>
    </location>
</feature>
<feature type="compositionally biased region" description="Polar residues" evidence="1">
    <location>
        <begin position="19"/>
        <end position="29"/>
    </location>
</feature>
<dbReference type="PROSITE" id="PS50231">
    <property type="entry name" value="RICIN_B_LECTIN"/>
    <property type="match status" value="1"/>
</dbReference>
<dbReference type="Pfam" id="PF00652">
    <property type="entry name" value="Ricin_B_lectin"/>
    <property type="match status" value="1"/>
</dbReference>
<dbReference type="InterPro" id="IPR035992">
    <property type="entry name" value="Ricin_B-like_lectins"/>
</dbReference>
<protein>
    <submittedName>
        <fullName evidence="3">Ricin-type beta-trefoil lectin domain protein</fullName>
    </submittedName>
</protein>
<dbReference type="InterPro" id="IPR022385">
    <property type="entry name" value="Rhs_assc_core"/>
</dbReference>
<name>A0ABV6VNA8_9ACTN</name>
<reference evidence="3 4" key="1">
    <citation type="submission" date="2024-09" db="EMBL/GenBank/DDBJ databases">
        <authorList>
            <person name="Lee S.D."/>
        </authorList>
    </citation>
    <scope>NUCLEOTIDE SEQUENCE [LARGE SCALE GENOMIC DNA]</scope>
    <source>
        <strain evidence="3 4">N8-3</strain>
    </source>
</reference>
<dbReference type="Proteomes" id="UP001592531">
    <property type="component" value="Unassembled WGS sequence"/>
</dbReference>